<comment type="caution">
    <text evidence="2">The sequence shown here is derived from an EMBL/GenBank/DDBJ whole genome shotgun (WGS) entry which is preliminary data.</text>
</comment>
<reference evidence="2 3" key="1">
    <citation type="journal article" date="2020" name="ISME J.">
        <title>Uncovering the hidden diversity of litter-decomposition mechanisms in mushroom-forming fungi.</title>
        <authorList>
            <person name="Floudas D."/>
            <person name="Bentzer J."/>
            <person name="Ahren D."/>
            <person name="Johansson T."/>
            <person name="Persson P."/>
            <person name="Tunlid A."/>
        </authorList>
    </citation>
    <scope>NUCLEOTIDE SEQUENCE [LARGE SCALE GENOMIC DNA]</scope>
    <source>
        <strain evidence="2 3">CBS 101986</strain>
    </source>
</reference>
<feature type="domain" description="DUF4470" evidence="1">
    <location>
        <begin position="202"/>
        <end position="315"/>
    </location>
</feature>
<dbReference type="InterPro" id="IPR011990">
    <property type="entry name" value="TPR-like_helical_dom_sf"/>
</dbReference>
<evidence type="ECO:0000313" key="2">
    <source>
        <dbReference type="EMBL" id="KAF5329518.1"/>
    </source>
</evidence>
<dbReference type="Pfam" id="PF14737">
    <property type="entry name" value="DUF4470"/>
    <property type="match status" value="1"/>
</dbReference>
<name>A0A8H5FAR3_9AGAR</name>
<evidence type="ECO:0000313" key="3">
    <source>
        <dbReference type="Proteomes" id="UP000567179"/>
    </source>
</evidence>
<keyword evidence="3" id="KW-1185">Reference proteome</keyword>
<gene>
    <name evidence="2" type="ORF">D9619_009063</name>
</gene>
<accession>A0A8H5FAR3</accession>
<dbReference type="EMBL" id="JAACJJ010000002">
    <property type="protein sequence ID" value="KAF5329518.1"/>
    <property type="molecule type" value="Genomic_DNA"/>
</dbReference>
<dbReference type="Gene3D" id="1.25.40.10">
    <property type="entry name" value="Tetratricopeptide repeat domain"/>
    <property type="match status" value="1"/>
</dbReference>
<proteinExistence type="predicted"/>
<dbReference type="AlphaFoldDB" id="A0A8H5FAR3"/>
<dbReference type="Proteomes" id="UP000567179">
    <property type="component" value="Unassembled WGS sequence"/>
</dbReference>
<evidence type="ECO:0000259" key="1">
    <source>
        <dbReference type="Pfam" id="PF14737"/>
    </source>
</evidence>
<dbReference type="SUPFAM" id="SSF48452">
    <property type="entry name" value="TPR-like"/>
    <property type="match status" value="1"/>
</dbReference>
<dbReference type="OrthoDB" id="2423701at2759"/>
<sequence>MAEDANRKGSECYLEGKYAEAIKWYTKASSLDLQEPKYASNLSAALYEAGKYIEAMKSIRNAWKRLHAPNQASTTGASDLAPDPLAIKLATRLAKAKINGVCTGAISLHVRGSAQPPKQERANALLDEEVEKFAVPPPVTGMEDPKVTEMKAVWAHWRAIRSQCASHLEEECQAHKVAAQVRFRALRIFKSASVSNMEYFTFGTDCARSLLNSPGETETAKTLSLQDPILYFHKTRWSFLFGGSGDARHAFSTLSHMDWAVRHHDEVQSLHMTLVDIHPASLARVIVILSLLQQILDLDRQNRNESTEKEIELYATIFFIYTSMVMPDYCCDIVVETAKTLVKQLPLPAHPLAHCLHLDQQTLSAIIDVLTYWSMPLPKSTTKFLGILHNAETHVDAINDQEAAENYEKRVRSGEKIPTSAFDDLHGERTIFRRAKILLPPESHVSRFPVLAKIARSYRTASSGLYTKLDDELGKTWKPNPTLFDQISTEWYMPQVLPGQVKGYPADMTTFFDYSGCEYFEMTASALEDKDSAPTYCTYKNGFGVMTHFFAMVAASLARLKNVLTIEMVVGGLISEVPRLLAGDLPKRPAPFPQKYTRMWLSNVPDYTHGLLSLAIHLVPHLEDQQITMSNVLSQRGWESLTHWCYTYTLLLPEDLPRILGCELIDAKTSSVYDDICLQQMPLPRPLGELATKQELHSWLSRLLLCILCNPKSQPPPNRVDMPSNLGALFHALAHLTRVGFPPHWIGDFAQSLVSDNLVTETKIYLGSSPIPLGFYNQKKTARKVHLQAWRADIEVIVASTHLGLPFSLSLPPTFPAYADISVYRTNVQALDLRGHSSSTIQWMSSGTVPFPDIIAPFTQTIGLIFYKPRRTVDAKDIVTGISDILEGRGSMKGTNIQILLSQESVDIYKDIIAWKMSRQWYKKMLEERWEMIAYRTDLQIPVTSPVTAINWQNYS</sequence>
<protein>
    <recommendedName>
        <fullName evidence="1">DUF4470 domain-containing protein</fullName>
    </recommendedName>
</protein>
<organism evidence="2 3">
    <name type="scientific">Psilocybe cf. subviscida</name>
    <dbReference type="NCBI Taxonomy" id="2480587"/>
    <lineage>
        <taxon>Eukaryota</taxon>
        <taxon>Fungi</taxon>
        <taxon>Dikarya</taxon>
        <taxon>Basidiomycota</taxon>
        <taxon>Agaricomycotina</taxon>
        <taxon>Agaricomycetes</taxon>
        <taxon>Agaricomycetidae</taxon>
        <taxon>Agaricales</taxon>
        <taxon>Agaricineae</taxon>
        <taxon>Strophariaceae</taxon>
        <taxon>Psilocybe</taxon>
    </lineage>
</organism>
<dbReference type="InterPro" id="IPR027974">
    <property type="entry name" value="DUF4470"/>
</dbReference>